<dbReference type="Proteomes" id="UP000008181">
    <property type="component" value="Chromosome 5"/>
</dbReference>
<organism evidence="2 3">
    <name type="scientific">Thermothielavioides terrestris (strain ATCC 38088 / NRRL 8126)</name>
    <name type="common">Thielavia terrestris</name>
    <dbReference type="NCBI Taxonomy" id="578455"/>
    <lineage>
        <taxon>Eukaryota</taxon>
        <taxon>Fungi</taxon>
        <taxon>Dikarya</taxon>
        <taxon>Ascomycota</taxon>
        <taxon>Pezizomycotina</taxon>
        <taxon>Sordariomycetes</taxon>
        <taxon>Sordariomycetidae</taxon>
        <taxon>Sordariales</taxon>
        <taxon>Chaetomiaceae</taxon>
        <taxon>Thermothielavioides</taxon>
        <taxon>Thermothielavioides terrestris</taxon>
    </lineage>
</organism>
<dbReference type="GeneID" id="11519509"/>
<evidence type="ECO:0000256" key="1">
    <source>
        <dbReference type="SAM" id="MobiDB-lite"/>
    </source>
</evidence>
<dbReference type="AlphaFoldDB" id="G2RCU7"/>
<evidence type="ECO:0000313" key="2">
    <source>
        <dbReference type="EMBL" id="AEO69835.1"/>
    </source>
</evidence>
<dbReference type="RefSeq" id="XP_003656171.1">
    <property type="nucleotide sequence ID" value="XM_003656123.1"/>
</dbReference>
<dbReference type="OrthoDB" id="3886018at2759"/>
<keyword evidence="3" id="KW-1185">Reference proteome</keyword>
<protein>
    <submittedName>
        <fullName evidence="2">Uncharacterized protein</fullName>
    </submittedName>
</protein>
<feature type="compositionally biased region" description="Polar residues" evidence="1">
    <location>
        <begin position="76"/>
        <end position="94"/>
    </location>
</feature>
<feature type="compositionally biased region" description="Polar residues" evidence="1">
    <location>
        <begin position="133"/>
        <end position="145"/>
    </location>
</feature>
<gene>
    <name evidence="2" type="ORF">THITE_2131401</name>
</gene>
<reference evidence="2 3" key="1">
    <citation type="journal article" date="2011" name="Nat. Biotechnol.">
        <title>Comparative genomic analysis of the thermophilic biomass-degrading fungi Myceliophthora thermophila and Thielavia terrestris.</title>
        <authorList>
            <person name="Berka R.M."/>
            <person name="Grigoriev I.V."/>
            <person name="Otillar R."/>
            <person name="Salamov A."/>
            <person name="Grimwood J."/>
            <person name="Reid I."/>
            <person name="Ishmael N."/>
            <person name="John T."/>
            <person name="Darmond C."/>
            <person name="Moisan M.-C."/>
            <person name="Henrissat B."/>
            <person name="Coutinho P.M."/>
            <person name="Lombard V."/>
            <person name="Natvig D.O."/>
            <person name="Lindquist E."/>
            <person name="Schmutz J."/>
            <person name="Lucas S."/>
            <person name="Harris P."/>
            <person name="Powlowski J."/>
            <person name="Bellemare A."/>
            <person name="Taylor D."/>
            <person name="Butler G."/>
            <person name="de Vries R.P."/>
            <person name="Allijn I.E."/>
            <person name="van den Brink J."/>
            <person name="Ushinsky S."/>
            <person name="Storms R."/>
            <person name="Powell A.J."/>
            <person name="Paulsen I.T."/>
            <person name="Elbourne L.D.H."/>
            <person name="Baker S.E."/>
            <person name="Magnuson J."/>
            <person name="LaBoissiere S."/>
            <person name="Clutterbuck A.J."/>
            <person name="Martinez D."/>
            <person name="Wogulis M."/>
            <person name="de Leon A.L."/>
            <person name="Rey M.W."/>
            <person name="Tsang A."/>
        </authorList>
    </citation>
    <scope>NUCLEOTIDE SEQUENCE [LARGE SCALE GENOMIC DNA]</scope>
    <source>
        <strain evidence="3">ATCC 38088 / NRRL 8126</strain>
    </source>
</reference>
<feature type="region of interest" description="Disordered" evidence="1">
    <location>
        <begin position="126"/>
        <end position="145"/>
    </location>
</feature>
<accession>G2RCU7</accession>
<feature type="region of interest" description="Disordered" evidence="1">
    <location>
        <begin position="62"/>
        <end position="94"/>
    </location>
</feature>
<sequence>MPGFPAGSRCYAAAEMSTGVLKRSASLKPGEQCSTGVAHLTGCTTTDIISRTGVSATHRWESISFDPDDQPLARTGPTTSGIRSRGSESVTANPWQRIRDAVGDIMPALKDPSRWADCPYVALDNTDPRLNARSGTNGKNETGGY</sequence>
<dbReference type="KEGG" id="ttt:THITE_2131401"/>
<dbReference type="HOGENOM" id="CLU_1788158_0_0_1"/>
<dbReference type="EMBL" id="CP003013">
    <property type="protein sequence ID" value="AEO69835.1"/>
    <property type="molecule type" value="Genomic_DNA"/>
</dbReference>
<evidence type="ECO:0000313" key="3">
    <source>
        <dbReference type="Proteomes" id="UP000008181"/>
    </source>
</evidence>
<proteinExistence type="predicted"/>
<name>G2RCU7_THETT</name>